<dbReference type="Proteomes" id="UP000070720">
    <property type="component" value="Chromosome 1"/>
</dbReference>
<protein>
    <submittedName>
        <fullName evidence="1">Chromosome 1, complete genome</fullName>
    </submittedName>
</protein>
<reference evidence="2" key="4">
    <citation type="submission" date="2017-01" db="UniProtKB">
        <authorList>
            <consortium name="EnsemblFungi"/>
        </authorList>
    </citation>
    <scope>IDENTIFICATION</scope>
    <source>
        <strain evidence="2">PH-1 / ATCC MYA-4620 / FGSC 9075 / NRRL 31084</strain>
    </source>
</reference>
<name>I1S564_GIBZE</name>
<dbReference type="VEuPathDB" id="FungiDB:FGRAMPH1_01G03993"/>
<dbReference type="AlphaFoldDB" id="I1S564"/>
<evidence type="ECO:0000313" key="2">
    <source>
        <dbReference type="EnsemblFungi" id="CEF73803"/>
    </source>
</evidence>
<accession>A0A098D4E5</accession>
<keyword evidence="3" id="KW-1185">Reference proteome</keyword>
<organism evidence="1 3">
    <name type="scientific">Gibberella zeae (strain ATCC MYA-4620 / CBS 123657 / FGSC 9075 / NRRL 31084 / PH-1)</name>
    <name type="common">Wheat head blight fungus</name>
    <name type="synonym">Fusarium graminearum</name>
    <dbReference type="NCBI Taxonomy" id="229533"/>
    <lineage>
        <taxon>Eukaryota</taxon>
        <taxon>Fungi</taxon>
        <taxon>Dikarya</taxon>
        <taxon>Ascomycota</taxon>
        <taxon>Pezizomycotina</taxon>
        <taxon>Sordariomycetes</taxon>
        <taxon>Hypocreomycetidae</taxon>
        <taxon>Hypocreales</taxon>
        <taxon>Nectriaceae</taxon>
        <taxon>Fusarium</taxon>
    </lineage>
</organism>
<accession>I1S564</accession>
<dbReference type="EnsemblFungi" id="CEF73803">
    <property type="protein sequence ID" value="CEF73803"/>
    <property type="gene ID" value="FGRRES_11982"/>
</dbReference>
<dbReference type="KEGG" id="fgr:FGSG_11982"/>
<dbReference type="RefSeq" id="XP_011317461.1">
    <property type="nucleotide sequence ID" value="XM_011319159.1"/>
</dbReference>
<evidence type="ECO:0000313" key="3">
    <source>
        <dbReference type="Proteomes" id="UP000070720"/>
    </source>
</evidence>
<dbReference type="EMBL" id="HG970332">
    <property type="protein sequence ID" value="CEF73803.1"/>
    <property type="molecule type" value="Genomic_DNA"/>
</dbReference>
<dbReference type="HOGENOM" id="CLU_2184212_0_0_1"/>
<gene>
    <name evidence="1" type="ORF">FGRAMPH1_01T03993</name>
</gene>
<dbReference type="InParanoid" id="I1S564"/>
<evidence type="ECO:0000313" key="1">
    <source>
        <dbReference type="EMBL" id="CEF73803.1"/>
    </source>
</evidence>
<sequence length="109" mass="12042">MSSFSVALPQPAAHGDASDWICWGQCPKGPERSPQAALFLDPQDDCYVPHCTIGRRPTSQPFSGRPETENALLGTKWCIHVHWVATVAAIHRTCPSDKQTRPRIGCYPE</sequence>
<reference evidence="2 3" key="2">
    <citation type="journal article" date="2010" name="Nature">
        <title>Comparative genomics reveals mobile pathogenicity chromosomes in Fusarium.</title>
        <authorList>
            <person name="Ma L.J."/>
            <person name="van der Does H.C."/>
            <person name="Borkovich K.A."/>
            <person name="Coleman J.J."/>
            <person name="Daboussi M.J."/>
            <person name="Di Pietro A."/>
            <person name="Dufresne M."/>
            <person name="Freitag M."/>
            <person name="Grabherr M."/>
            <person name="Henrissat B."/>
            <person name="Houterman P.M."/>
            <person name="Kang S."/>
            <person name="Shim W.B."/>
            <person name="Woloshuk C."/>
            <person name="Xie X."/>
            <person name="Xu J.R."/>
            <person name="Antoniw J."/>
            <person name="Baker S.E."/>
            <person name="Bluhm B.H."/>
            <person name="Breakspear A."/>
            <person name="Brown D.W."/>
            <person name="Butchko R.A."/>
            <person name="Chapman S."/>
            <person name="Coulson R."/>
            <person name="Coutinho P.M."/>
            <person name="Danchin E.G."/>
            <person name="Diener A."/>
            <person name="Gale L.R."/>
            <person name="Gardiner D.M."/>
            <person name="Goff S."/>
            <person name="Hammond-Kosack K.E."/>
            <person name="Hilburn K."/>
            <person name="Hua-Van A."/>
            <person name="Jonkers W."/>
            <person name="Kazan K."/>
            <person name="Kodira C.D."/>
            <person name="Koehrsen M."/>
            <person name="Kumar L."/>
            <person name="Lee Y.H."/>
            <person name="Li L."/>
            <person name="Manners J.M."/>
            <person name="Miranda-Saavedra D."/>
            <person name="Mukherjee M."/>
            <person name="Park G."/>
            <person name="Park J."/>
            <person name="Park S.Y."/>
            <person name="Proctor R.H."/>
            <person name="Regev A."/>
            <person name="Ruiz-Roldan M.C."/>
            <person name="Sain D."/>
            <person name="Sakthikumar S."/>
            <person name="Sykes S."/>
            <person name="Schwartz D.C."/>
            <person name="Turgeon B.G."/>
            <person name="Wapinski I."/>
            <person name="Yoder O."/>
            <person name="Young S."/>
            <person name="Zeng Q."/>
            <person name="Zhou S."/>
            <person name="Galagan J."/>
            <person name="Cuomo C.A."/>
            <person name="Kistler H.C."/>
            <person name="Rep M."/>
        </authorList>
    </citation>
    <scope>GENOME REANNOTATION</scope>
    <source>
        <strain evidence="3">ATCC MYA-4620 / CBS 123657 / FGSC 9075 / NRRL 31084 / PH-1</strain>
        <strain evidence="2">PH-1 / ATCC MYA-4620 / FGSC 9075 / NRRL 31084</strain>
    </source>
</reference>
<proteinExistence type="predicted"/>
<reference evidence="2 3" key="1">
    <citation type="journal article" date="2007" name="Science">
        <title>The Fusarium graminearum genome reveals a link between localized polymorphism and pathogen specialization.</title>
        <authorList>
            <person name="Cuomo C.A."/>
            <person name="Gueldener U."/>
            <person name="Xu J.-R."/>
            <person name="Trail F."/>
            <person name="Turgeon B.G."/>
            <person name="Di Pietro A."/>
            <person name="Walton J.D."/>
            <person name="Ma L.-J."/>
            <person name="Baker S.E."/>
            <person name="Rep M."/>
            <person name="Adam G."/>
            <person name="Antoniw J."/>
            <person name="Baldwin T."/>
            <person name="Calvo S.E."/>
            <person name="Chang Y.-L."/>
            <person name="DeCaprio D."/>
            <person name="Gale L.R."/>
            <person name="Gnerre S."/>
            <person name="Goswami R.S."/>
            <person name="Hammond-Kosack K."/>
            <person name="Harris L.J."/>
            <person name="Hilburn K."/>
            <person name="Kennell J.C."/>
            <person name="Kroken S."/>
            <person name="Magnuson J.K."/>
            <person name="Mannhaupt G."/>
            <person name="Mauceli E.W."/>
            <person name="Mewes H.-W."/>
            <person name="Mitterbauer R."/>
            <person name="Muehlbauer G."/>
            <person name="Muensterkoetter M."/>
            <person name="Nelson D."/>
            <person name="O'Donnell K."/>
            <person name="Ouellet T."/>
            <person name="Qi W."/>
            <person name="Quesneville H."/>
            <person name="Roncero M.I.G."/>
            <person name="Seong K.-Y."/>
            <person name="Tetko I.V."/>
            <person name="Urban M."/>
            <person name="Waalwijk C."/>
            <person name="Ward T.J."/>
            <person name="Yao J."/>
            <person name="Birren B.W."/>
            <person name="Kistler H.C."/>
        </authorList>
    </citation>
    <scope>NUCLEOTIDE SEQUENCE [LARGE SCALE GENOMIC DNA]</scope>
    <source>
        <strain evidence="3">ATCC MYA-4620 / CBS 123657 / FGSC 9075 / NRRL 31084 / PH-1</strain>
        <strain evidence="2">PH-1 / ATCC MYA-4620 / FGSC 9075 / NRRL 31084</strain>
    </source>
</reference>
<reference evidence="1 3" key="3">
    <citation type="journal article" date="2015" name="BMC Genomics">
        <title>The completed genome sequence of the pathogenic ascomycete fungus Fusarium graminearum.</title>
        <authorList>
            <person name="King R."/>
            <person name="Urban M."/>
            <person name="Hammond-Kosack M.C."/>
            <person name="Hassani-Pak K."/>
            <person name="Hammond-Kosack K.E."/>
        </authorList>
    </citation>
    <scope>NUCLEOTIDE SEQUENCE [LARGE SCALE GENOMIC DNA]</scope>
    <source>
        <strain evidence="3">ATCC MYA-4620 / CBS 123657 / FGSC 9075 / NRRL 31084 / PH-1</strain>
        <strain evidence="1">PH-1</strain>
    </source>
</reference>